<keyword evidence="2" id="KW-1185">Reference proteome</keyword>
<evidence type="ECO:0000256" key="1">
    <source>
        <dbReference type="SAM" id="MobiDB-lite"/>
    </source>
</evidence>
<feature type="region of interest" description="Disordered" evidence="1">
    <location>
        <begin position="190"/>
        <end position="288"/>
    </location>
</feature>
<reference evidence="3" key="1">
    <citation type="submission" date="2022-11" db="UniProtKB">
        <authorList>
            <consortium name="WormBaseParasite"/>
        </authorList>
    </citation>
    <scope>IDENTIFICATION</scope>
</reference>
<evidence type="ECO:0000313" key="2">
    <source>
        <dbReference type="Proteomes" id="UP000887574"/>
    </source>
</evidence>
<protein>
    <submittedName>
        <fullName evidence="3">Uncharacterized protein</fullName>
    </submittedName>
</protein>
<name>A0A915DVQ0_9BILA</name>
<dbReference type="AlphaFoldDB" id="A0A915DVQ0"/>
<feature type="compositionally biased region" description="Polar residues" evidence="1">
    <location>
        <begin position="263"/>
        <end position="284"/>
    </location>
</feature>
<feature type="compositionally biased region" description="Acidic residues" evidence="1">
    <location>
        <begin position="352"/>
        <end position="366"/>
    </location>
</feature>
<evidence type="ECO:0000313" key="3">
    <source>
        <dbReference type="WBParaSite" id="jg23449"/>
    </source>
</evidence>
<sequence length="366" mass="40652">MDLLPKRRVQGPSTKSEDTQVDPLNILLTSFIQHEEVASAISLNSHWNPNLNPNDSFGRRPRYCELFRTSTTTRRASVNTHRKLQHFQFIHPPLLFTSALHSCNPDQWSVYHPSLTNTKRSLPTNITFATGQPPATLTDRFVQQHHPSFQSQARGHHRPNQQPSSGQHRRLRKYASETSFASAVDIPAAAATSNSDETPSPPIPFSPLEPLLDGHLEEEEGTKSGRPTPTKCSINATAGGINGGNVANKINKLQRRRQDSDENGSGSVGSETTVASGTMTPQSRRNMRFKMRRPKSTGNMISGGQVVGGPPTGTNHVHYHQQTTIHSLDDSIQQPPMQGETEERRPSNFYLFEDDSNHEFDDEVNG</sequence>
<dbReference type="Proteomes" id="UP000887574">
    <property type="component" value="Unplaced"/>
</dbReference>
<feature type="region of interest" description="Disordered" evidence="1">
    <location>
        <begin position="328"/>
        <end position="366"/>
    </location>
</feature>
<organism evidence="2 3">
    <name type="scientific">Ditylenchus dipsaci</name>
    <dbReference type="NCBI Taxonomy" id="166011"/>
    <lineage>
        <taxon>Eukaryota</taxon>
        <taxon>Metazoa</taxon>
        <taxon>Ecdysozoa</taxon>
        <taxon>Nematoda</taxon>
        <taxon>Chromadorea</taxon>
        <taxon>Rhabditida</taxon>
        <taxon>Tylenchina</taxon>
        <taxon>Tylenchomorpha</taxon>
        <taxon>Sphaerularioidea</taxon>
        <taxon>Anguinidae</taxon>
        <taxon>Anguininae</taxon>
        <taxon>Ditylenchus</taxon>
    </lineage>
</organism>
<feature type="compositionally biased region" description="Low complexity" evidence="1">
    <location>
        <begin position="234"/>
        <end position="251"/>
    </location>
</feature>
<feature type="region of interest" description="Disordered" evidence="1">
    <location>
        <begin position="146"/>
        <end position="176"/>
    </location>
</feature>
<proteinExistence type="predicted"/>
<accession>A0A915DVQ0</accession>
<dbReference type="WBParaSite" id="jg23449">
    <property type="protein sequence ID" value="jg23449"/>
    <property type="gene ID" value="jg23449"/>
</dbReference>
<feature type="region of interest" description="Disordered" evidence="1">
    <location>
        <begin position="1"/>
        <end position="20"/>
    </location>
</feature>